<keyword evidence="2" id="KW-0472">Membrane</keyword>
<feature type="transmembrane region" description="Helical" evidence="2">
    <location>
        <begin position="65"/>
        <end position="87"/>
    </location>
</feature>
<dbReference type="InterPro" id="IPR007436">
    <property type="entry name" value="DUF485"/>
</dbReference>
<sequence length="141" mass="16171">MPTPHEDPHDRPPEPASELVAELEPEPDSASVPAPRVPYVDDRTGYLEMEQDPRFGALKRRQRSFIFPVTAAFLAWFLLYVVMSAYARDFMAKELMNHINVALVFGLLQFVSTFLIAWAYSRFARTRLDPVATELREELEA</sequence>
<organism evidence="3 4">
    <name type="scientific">Embleya hyalina</name>
    <dbReference type="NCBI Taxonomy" id="516124"/>
    <lineage>
        <taxon>Bacteria</taxon>
        <taxon>Bacillati</taxon>
        <taxon>Actinomycetota</taxon>
        <taxon>Actinomycetes</taxon>
        <taxon>Kitasatosporales</taxon>
        <taxon>Streptomycetaceae</taxon>
        <taxon>Embleya</taxon>
    </lineage>
</organism>
<keyword evidence="4" id="KW-1185">Reference proteome</keyword>
<keyword evidence="2" id="KW-1133">Transmembrane helix</keyword>
<proteinExistence type="predicted"/>
<dbReference type="PANTHER" id="PTHR38441">
    <property type="entry name" value="INTEGRAL MEMBRANE PROTEIN-RELATED"/>
    <property type="match status" value="1"/>
</dbReference>
<evidence type="ECO:0000256" key="2">
    <source>
        <dbReference type="SAM" id="Phobius"/>
    </source>
</evidence>
<dbReference type="PANTHER" id="PTHR38441:SF1">
    <property type="entry name" value="MEMBRANE PROTEIN"/>
    <property type="match status" value="1"/>
</dbReference>
<accession>A0A401YS26</accession>
<evidence type="ECO:0000313" key="3">
    <source>
        <dbReference type="EMBL" id="GCD97382.1"/>
    </source>
</evidence>
<evidence type="ECO:0000256" key="1">
    <source>
        <dbReference type="SAM" id="MobiDB-lite"/>
    </source>
</evidence>
<feature type="transmembrane region" description="Helical" evidence="2">
    <location>
        <begin position="99"/>
        <end position="120"/>
    </location>
</feature>
<feature type="region of interest" description="Disordered" evidence="1">
    <location>
        <begin position="1"/>
        <end position="35"/>
    </location>
</feature>
<evidence type="ECO:0000313" key="4">
    <source>
        <dbReference type="Proteomes" id="UP000286931"/>
    </source>
</evidence>
<dbReference type="AlphaFoldDB" id="A0A401YS26"/>
<name>A0A401YS26_9ACTN</name>
<keyword evidence="2" id="KW-0812">Transmembrane</keyword>
<reference evidence="3 4" key="1">
    <citation type="submission" date="2018-12" db="EMBL/GenBank/DDBJ databases">
        <title>Draft genome sequence of Embleya hyalina NBRC 13850T.</title>
        <authorList>
            <person name="Komaki H."/>
            <person name="Hosoyama A."/>
            <person name="Kimura A."/>
            <person name="Ichikawa N."/>
            <person name="Tamura T."/>
        </authorList>
    </citation>
    <scope>NUCLEOTIDE SEQUENCE [LARGE SCALE GENOMIC DNA]</scope>
    <source>
        <strain evidence="3 4">NBRC 13850</strain>
    </source>
</reference>
<gene>
    <name evidence="3" type="ORF">EHYA_05074</name>
</gene>
<dbReference type="Proteomes" id="UP000286931">
    <property type="component" value="Unassembled WGS sequence"/>
</dbReference>
<feature type="compositionally biased region" description="Basic and acidic residues" evidence="1">
    <location>
        <begin position="1"/>
        <end position="13"/>
    </location>
</feature>
<dbReference type="EMBL" id="BIFH01000023">
    <property type="protein sequence ID" value="GCD97382.1"/>
    <property type="molecule type" value="Genomic_DNA"/>
</dbReference>
<protein>
    <submittedName>
        <fullName evidence="3">Membrane protein</fullName>
    </submittedName>
</protein>
<dbReference type="RefSeq" id="WP_246126871.1">
    <property type="nucleotide sequence ID" value="NZ_BIFH01000023.1"/>
</dbReference>
<comment type="caution">
    <text evidence="3">The sequence shown here is derived from an EMBL/GenBank/DDBJ whole genome shotgun (WGS) entry which is preliminary data.</text>
</comment>
<dbReference type="Pfam" id="PF04341">
    <property type="entry name" value="DUF485"/>
    <property type="match status" value="1"/>
</dbReference>